<proteinExistence type="predicted"/>
<comment type="caution">
    <text evidence="1">The sequence shown here is derived from an EMBL/GenBank/DDBJ whole genome shotgun (WGS) entry which is preliminary data.</text>
</comment>
<sequence>MGRDSDLHLCALVLGTMVWEYGTIHGVVVELAMSSKSRRTIHGVGARPAACSNSRVYVDHALIEGWHQSSVMEQDTRLPICVFSTTRKGTMVRVHVGIGDGLGNGLIFLSSSTRGPYVAWVMGWLCGQTRGYQSSAMEQDMGLPFRVFSINGQGTMVQVHVGVYAISLMSWNETQDFPFVFSIISTGTKHASDSSASVEKLCRQASIRIGFSGWAYSSLEGVTLERCHPISEARQVEPQLRKCLADDSIVVPLEDIQVDDHLNYIERLVAILDKKKKTL</sequence>
<keyword evidence="2" id="KW-1185">Reference proteome</keyword>
<evidence type="ECO:0000313" key="2">
    <source>
        <dbReference type="Proteomes" id="UP000235145"/>
    </source>
</evidence>
<reference evidence="1 2" key="1">
    <citation type="journal article" date="2017" name="Nat. Commun.">
        <title>Genome assembly with in vitro proximity ligation data and whole-genome triplication in lettuce.</title>
        <authorList>
            <person name="Reyes-Chin-Wo S."/>
            <person name="Wang Z."/>
            <person name="Yang X."/>
            <person name="Kozik A."/>
            <person name="Arikit S."/>
            <person name="Song C."/>
            <person name="Xia L."/>
            <person name="Froenicke L."/>
            <person name="Lavelle D.O."/>
            <person name="Truco M.J."/>
            <person name="Xia R."/>
            <person name="Zhu S."/>
            <person name="Xu C."/>
            <person name="Xu H."/>
            <person name="Xu X."/>
            <person name="Cox K."/>
            <person name="Korf I."/>
            <person name="Meyers B.C."/>
            <person name="Michelmore R.W."/>
        </authorList>
    </citation>
    <scope>NUCLEOTIDE SEQUENCE [LARGE SCALE GENOMIC DNA]</scope>
    <source>
        <strain evidence="2">cv. Salinas</strain>
        <tissue evidence="1">Seedlings</tissue>
    </source>
</reference>
<gene>
    <name evidence="1" type="ORF">LSAT_V11C800395090</name>
</gene>
<name>A0A9R1UQJ2_LACSA</name>
<protein>
    <submittedName>
        <fullName evidence="1">Uncharacterized protein</fullName>
    </submittedName>
</protein>
<organism evidence="1 2">
    <name type="scientific">Lactuca sativa</name>
    <name type="common">Garden lettuce</name>
    <dbReference type="NCBI Taxonomy" id="4236"/>
    <lineage>
        <taxon>Eukaryota</taxon>
        <taxon>Viridiplantae</taxon>
        <taxon>Streptophyta</taxon>
        <taxon>Embryophyta</taxon>
        <taxon>Tracheophyta</taxon>
        <taxon>Spermatophyta</taxon>
        <taxon>Magnoliopsida</taxon>
        <taxon>eudicotyledons</taxon>
        <taxon>Gunneridae</taxon>
        <taxon>Pentapetalae</taxon>
        <taxon>asterids</taxon>
        <taxon>campanulids</taxon>
        <taxon>Asterales</taxon>
        <taxon>Asteraceae</taxon>
        <taxon>Cichorioideae</taxon>
        <taxon>Cichorieae</taxon>
        <taxon>Lactucinae</taxon>
        <taxon>Lactuca</taxon>
    </lineage>
</organism>
<dbReference type="Proteomes" id="UP000235145">
    <property type="component" value="Unassembled WGS sequence"/>
</dbReference>
<accession>A0A9R1UQJ2</accession>
<evidence type="ECO:0000313" key="1">
    <source>
        <dbReference type="EMBL" id="KAJ0191193.1"/>
    </source>
</evidence>
<dbReference type="AlphaFoldDB" id="A0A9R1UQJ2"/>
<dbReference type="EMBL" id="NBSK02000008">
    <property type="protein sequence ID" value="KAJ0191193.1"/>
    <property type="molecule type" value="Genomic_DNA"/>
</dbReference>